<reference evidence="1" key="1">
    <citation type="submission" date="2017-08" db="EMBL/GenBank/DDBJ databases">
        <authorList>
            <person name="de Groot N.N."/>
        </authorList>
    </citation>
    <scope>NUCLEOTIDE SEQUENCE [LARGE SCALE GENOMIC DNA]</scope>
    <source>
        <strain evidence="1">PX439</strain>
    </source>
</reference>
<gene>
    <name evidence="1" type="ORF">FL82_12393</name>
</gene>
<feature type="non-terminal residue" evidence="1">
    <location>
        <position position="1"/>
    </location>
</feature>
<keyword evidence="2" id="KW-1185">Reference proteome</keyword>
<dbReference type="HOGENOM" id="CLU_190938_0_0_1"/>
<accession>A0A260YNM6</accession>
<evidence type="ECO:0000313" key="1">
    <source>
        <dbReference type="EMBL" id="OZF75006.1"/>
    </source>
</evidence>
<dbReference type="eggNOG" id="ENOG502TIUI">
    <property type="taxonomic scope" value="Eukaryota"/>
</dbReference>
<sequence>MVELGGKGPYSTSFDNSVFIIPAIVVVAVFVYAALKLRDATLPKEKSSARQRREEKKKAK</sequence>
<proteinExistence type="predicted"/>
<protein>
    <submittedName>
        <fullName evidence="1">Uncharacterized protein</fullName>
    </submittedName>
</protein>
<evidence type="ECO:0000313" key="2">
    <source>
        <dbReference type="Proteomes" id="UP000216624"/>
    </source>
</evidence>
<organism evidence="1 2">
    <name type="scientific">Caenorhabditis remanei</name>
    <name type="common">Caenorhabditis vulgaris</name>
    <dbReference type="NCBI Taxonomy" id="31234"/>
    <lineage>
        <taxon>Eukaryota</taxon>
        <taxon>Metazoa</taxon>
        <taxon>Ecdysozoa</taxon>
        <taxon>Nematoda</taxon>
        <taxon>Chromadorea</taxon>
        <taxon>Rhabditida</taxon>
        <taxon>Rhabditina</taxon>
        <taxon>Rhabditomorpha</taxon>
        <taxon>Rhabditoidea</taxon>
        <taxon>Rhabditidae</taxon>
        <taxon>Peloderinae</taxon>
        <taxon>Caenorhabditis</taxon>
    </lineage>
</organism>
<dbReference type="Proteomes" id="UP000216624">
    <property type="component" value="Unassembled WGS sequence"/>
</dbReference>
<name>A0A260YNM6_CAERE</name>
<comment type="caution">
    <text evidence="1">The sequence shown here is derived from an EMBL/GenBank/DDBJ whole genome shotgun (WGS) entry which is preliminary data.</text>
</comment>
<dbReference type="OMA" id="GPIEHGF"/>
<dbReference type="EMBL" id="NMWX01000912">
    <property type="protein sequence ID" value="OZF75006.1"/>
    <property type="molecule type" value="Genomic_DNA"/>
</dbReference>